<reference evidence="2" key="2">
    <citation type="submission" date="2015-06" db="UniProtKB">
        <authorList>
            <consortium name="EnsemblMetazoa"/>
        </authorList>
    </citation>
    <scope>IDENTIFICATION</scope>
</reference>
<evidence type="ECO:0000313" key="3">
    <source>
        <dbReference type="Proteomes" id="UP000015104"/>
    </source>
</evidence>
<dbReference type="HOGENOM" id="CLU_2029637_0_0_1"/>
<keyword evidence="3" id="KW-1185">Reference proteome</keyword>
<name>T1KJP3_TETUR</name>
<proteinExistence type="predicted"/>
<evidence type="ECO:0000313" key="2">
    <source>
        <dbReference type="EnsemblMetazoa" id="tetur13g00660.1"/>
    </source>
</evidence>
<reference evidence="3" key="1">
    <citation type="submission" date="2011-08" db="EMBL/GenBank/DDBJ databases">
        <authorList>
            <person name="Rombauts S."/>
        </authorList>
    </citation>
    <scope>NUCLEOTIDE SEQUENCE</scope>
    <source>
        <strain evidence="3">London</strain>
    </source>
</reference>
<feature type="transmembrane region" description="Helical" evidence="1">
    <location>
        <begin position="58"/>
        <end position="85"/>
    </location>
</feature>
<feature type="transmembrane region" description="Helical" evidence="1">
    <location>
        <begin position="28"/>
        <end position="52"/>
    </location>
</feature>
<dbReference type="EnsemblMetazoa" id="tetur13g00660.1">
    <property type="protein sequence ID" value="tetur13g00660.1"/>
    <property type="gene ID" value="tetur13g00660"/>
</dbReference>
<keyword evidence="1" id="KW-1133">Transmembrane helix</keyword>
<sequence>MSTLTSYSNYTSSNYGTNLKTPKRYFNLGLLCCCIAGIVFIIGLISMVWGSSPHEPDAIWIAGIVFLFVGGFLFFIGISSIGIYLSKEDKRKREQERARTRQYAASISSARSLRSNDFYLIE</sequence>
<protein>
    <submittedName>
        <fullName evidence="2">Uncharacterized protein</fullName>
    </submittedName>
</protein>
<dbReference type="EMBL" id="CAEY01000163">
    <property type="status" value="NOT_ANNOTATED_CDS"/>
    <property type="molecule type" value="Genomic_DNA"/>
</dbReference>
<organism evidence="2 3">
    <name type="scientific">Tetranychus urticae</name>
    <name type="common">Two-spotted spider mite</name>
    <dbReference type="NCBI Taxonomy" id="32264"/>
    <lineage>
        <taxon>Eukaryota</taxon>
        <taxon>Metazoa</taxon>
        <taxon>Ecdysozoa</taxon>
        <taxon>Arthropoda</taxon>
        <taxon>Chelicerata</taxon>
        <taxon>Arachnida</taxon>
        <taxon>Acari</taxon>
        <taxon>Acariformes</taxon>
        <taxon>Trombidiformes</taxon>
        <taxon>Prostigmata</taxon>
        <taxon>Eleutherengona</taxon>
        <taxon>Raphignathae</taxon>
        <taxon>Tetranychoidea</taxon>
        <taxon>Tetranychidae</taxon>
        <taxon>Tetranychus</taxon>
    </lineage>
</organism>
<evidence type="ECO:0000256" key="1">
    <source>
        <dbReference type="SAM" id="Phobius"/>
    </source>
</evidence>
<keyword evidence="1" id="KW-0812">Transmembrane</keyword>
<dbReference type="AlphaFoldDB" id="T1KJP3"/>
<dbReference type="Proteomes" id="UP000015104">
    <property type="component" value="Unassembled WGS sequence"/>
</dbReference>
<accession>T1KJP3</accession>
<keyword evidence="1" id="KW-0472">Membrane</keyword>